<keyword evidence="1" id="KW-0732">Signal</keyword>
<evidence type="ECO:0000313" key="3">
    <source>
        <dbReference type="Proteomes" id="UP001596137"/>
    </source>
</evidence>
<dbReference type="PANTHER" id="PTHR16026">
    <property type="entry name" value="CARTILAGE ACIDIC PROTEIN 1"/>
    <property type="match status" value="1"/>
</dbReference>
<dbReference type="SUPFAM" id="SSF69318">
    <property type="entry name" value="Integrin alpha N-terminal domain"/>
    <property type="match status" value="1"/>
</dbReference>
<protein>
    <submittedName>
        <fullName evidence="2">FG-GAP repeat domain-containing protein</fullName>
    </submittedName>
</protein>
<sequence length="637" mass="67596">MIAKLRAGTAAILSLILIVVGWRLAELPASSAAMNSGIAQRFKFEQSPLNGAANARTIREVAPAYRNIDHWISAVGASVALADLDGNGLADDACLVDPRDDSVTVRPVPGTGARYPAMTLSPTGLAYDATMAPTGCVPGDYNEDGRLDVLTYYWGRSPVVFLRGAGPLAAPAFTARELVTPYQVWNTNAVTIADMDGDGHNDVVVGNFFPDKARVLDPKAHQDDLLVMQRSMSAAYNGGTDHILLFHSATAGGVTYTEAKAPFGDDDIANGWTLAFGAQDLNGDGLPELYMAHDFGPDRLMLNESTPGKVRLTLMGGIRHFGTPKSKVLGKDSFKGMGVAFTELNADDTPDIVVSNIAENYALHESNFAWVSARPDVIGKDGVAYYDDKSEPLGLSRSGWGWDVKAGDFAGEGDHQIMMATGFIKGTVNRWPQLQELALTNDDLLNKPGSWPRLRQEDDLSGSDPNPFWSRGADGRYHDVAALLGVDDPGPTRGLALADVDHDGKLDFAVANQWRQSYFYRNTRTTRHPFLGLRLQRPAACATGAAAGAPLAPAVGAGVTIPAGASGVRVGQLYPANGHAGVSAPEMLFGLSGSGAVPVTLTWRDACGVRHTGSTNLTPGWHSLSLGADGSIEKVTK</sequence>
<name>A0ABW1NKT9_9ACTN</name>
<dbReference type="InterPro" id="IPR013517">
    <property type="entry name" value="FG-GAP"/>
</dbReference>
<dbReference type="Gene3D" id="2.130.10.130">
    <property type="entry name" value="Integrin alpha, N-terminal"/>
    <property type="match status" value="2"/>
</dbReference>
<keyword evidence="3" id="KW-1185">Reference proteome</keyword>
<dbReference type="InterPro" id="IPR027039">
    <property type="entry name" value="Crtac1"/>
</dbReference>
<organism evidence="2 3">
    <name type="scientific">Sphaerisporangium aureirubrum</name>
    <dbReference type="NCBI Taxonomy" id="1544736"/>
    <lineage>
        <taxon>Bacteria</taxon>
        <taxon>Bacillati</taxon>
        <taxon>Actinomycetota</taxon>
        <taxon>Actinomycetes</taxon>
        <taxon>Streptosporangiales</taxon>
        <taxon>Streptosporangiaceae</taxon>
        <taxon>Sphaerisporangium</taxon>
    </lineage>
</organism>
<reference evidence="3" key="1">
    <citation type="journal article" date="2019" name="Int. J. Syst. Evol. Microbiol.">
        <title>The Global Catalogue of Microorganisms (GCM) 10K type strain sequencing project: providing services to taxonomists for standard genome sequencing and annotation.</title>
        <authorList>
            <consortium name="The Broad Institute Genomics Platform"/>
            <consortium name="The Broad Institute Genome Sequencing Center for Infectious Disease"/>
            <person name="Wu L."/>
            <person name="Ma J."/>
        </authorList>
    </citation>
    <scope>NUCLEOTIDE SEQUENCE [LARGE SCALE GENOMIC DNA]</scope>
    <source>
        <strain evidence="3">JCM 30346</strain>
    </source>
</reference>
<dbReference type="Proteomes" id="UP001596137">
    <property type="component" value="Unassembled WGS sequence"/>
</dbReference>
<comment type="caution">
    <text evidence="2">The sequence shown here is derived from an EMBL/GenBank/DDBJ whole genome shotgun (WGS) entry which is preliminary data.</text>
</comment>
<dbReference type="InterPro" id="IPR028994">
    <property type="entry name" value="Integrin_alpha_N"/>
</dbReference>
<gene>
    <name evidence="2" type="ORF">ACFP1K_22050</name>
</gene>
<accession>A0ABW1NKT9</accession>
<dbReference type="Pfam" id="PF13517">
    <property type="entry name" value="FG-GAP_3"/>
    <property type="match status" value="1"/>
</dbReference>
<evidence type="ECO:0000313" key="2">
    <source>
        <dbReference type="EMBL" id="MFC6083866.1"/>
    </source>
</evidence>
<dbReference type="PANTHER" id="PTHR16026:SF0">
    <property type="entry name" value="CARTILAGE ACIDIC PROTEIN 1"/>
    <property type="match status" value="1"/>
</dbReference>
<evidence type="ECO:0000256" key="1">
    <source>
        <dbReference type="ARBA" id="ARBA00022729"/>
    </source>
</evidence>
<dbReference type="EMBL" id="JBHSRF010000034">
    <property type="protein sequence ID" value="MFC6083866.1"/>
    <property type="molecule type" value="Genomic_DNA"/>
</dbReference>
<proteinExistence type="predicted"/>
<dbReference type="RefSeq" id="WP_380756311.1">
    <property type="nucleotide sequence ID" value="NZ_JBHSRF010000034.1"/>
</dbReference>